<evidence type="ECO:0000313" key="2">
    <source>
        <dbReference type="EMBL" id="RVD88874.1"/>
    </source>
</evidence>
<dbReference type="Proteomes" id="UP000283090">
    <property type="component" value="Unassembled WGS sequence"/>
</dbReference>
<feature type="region of interest" description="Disordered" evidence="1">
    <location>
        <begin position="106"/>
        <end position="247"/>
    </location>
</feature>
<dbReference type="RefSeq" id="XP_067494418.1">
    <property type="nucleotide sequence ID" value="XM_067631920.1"/>
</dbReference>
<feature type="compositionally biased region" description="Basic and acidic residues" evidence="1">
    <location>
        <begin position="176"/>
        <end position="206"/>
    </location>
</feature>
<evidence type="ECO:0000256" key="1">
    <source>
        <dbReference type="SAM" id="MobiDB-lite"/>
    </source>
</evidence>
<organism evidence="2 3">
    <name type="scientific">Arthrobotrys flagrans</name>
    <name type="common">Nematode-trapping fungus</name>
    <name type="synonym">Trichothecium flagrans</name>
    <dbReference type="NCBI Taxonomy" id="97331"/>
    <lineage>
        <taxon>Eukaryota</taxon>
        <taxon>Fungi</taxon>
        <taxon>Dikarya</taxon>
        <taxon>Ascomycota</taxon>
        <taxon>Pezizomycotina</taxon>
        <taxon>Orbiliomycetes</taxon>
        <taxon>Orbiliales</taxon>
        <taxon>Orbiliaceae</taxon>
        <taxon>Arthrobotrys</taxon>
    </lineage>
</organism>
<dbReference type="VEuPathDB" id="FungiDB:DFL_003044"/>
<comment type="caution">
    <text evidence="2">The sequence shown here is derived from an EMBL/GenBank/DDBJ whole genome shotgun (WGS) entry which is preliminary data.</text>
</comment>
<dbReference type="GeneID" id="93585355"/>
<name>A0A437AC92_ARTFL</name>
<feature type="compositionally biased region" description="Polar residues" evidence="1">
    <location>
        <begin position="118"/>
        <end position="145"/>
    </location>
</feature>
<proteinExistence type="predicted"/>
<reference evidence="2 3" key="1">
    <citation type="submission" date="2019-01" db="EMBL/GenBank/DDBJ databases">
        <title>Intercellular communication is required for trap formation in the nematode-trapping fungus Duddingtonia flagrans.</title>
        <authorList>
            <person name="Youssar L."/>
            <person name="Wernet V."/>
            <person name="Hensel N."/>
            <person name="Hildebrandt H.-G."/>
            <person name="Fischer R."/>
        </authorList>
    </citation>
    <scope>NUCLEOTIDE SEQUENCE [LARGE SCALE GENOMIC DNA]</scope>
    <source>
        <strain evidence="2 3">CBS H-5679</strain>
    </source>
</reference>
<protein>
    <submittedName>
        <fullName evidence="2">Uncharacterized protein</fullName>
    </submittedName>
</protein>
<gene>
    <name evidence="2" type="ORF">DFL_003044</name>
</gene>
<evidence type="ECO:0000313" key="3">
    <source>
        <dbReference type="Proteomes" id="UP000283090"/>
    </source>
</evidence>
<dbReference type="EMBL" id="SAEB01000003">
    <property type="protein sequence ID" value="RVD88874.1"/>
    <property type="molecule type" value="Genomic_DNA"/>
</dbReference>
<sequence>MAVPGEKRLFTLYHNSVAPSIPIVITPEVDTPTATPTATPDTINNNKNSFNNNQVPNMKNYYIPVTRKTSQASNPIECTINSTTAVENLLTEEDCNEITSFTEGLKDFMGDGRRTPAFGSTDNSDSGGSRQGNNERQVQANTNNGMKMLPPKEVGDDDAVAETPEFPTTRKPAVKRVTDGYKLGEDSSFSEREYSRNSKGTTEDYKYQNSSGESGYQYPRPRTPLPTSSGLKNKGRRSPSPPALVTTDVNIKAGSGANNGKRKVREKVEVVDYKKIIEDRKKKSTIPSFRSLKDSVKWLKENRSGDWNAVGEGRKLAAATRAVVNPGNKVNQSRGFK</sequence>
<accession>A0A437AC92</accession>
<dbReference type="OrthoDB" id="5380521at2759"/>
<keyword evidence="3" id="KW-1185">Reference proteome</keyword>
<dbReference type="AlphaFoldDB" id="A0A437AC92"/>